<gene>
    <name evidence="1" type="ORF">SAMN05414137_107143</name>
</gene>
<sequence>MVSGVGARTVGAIGTEHGFFARKYLVEVGVDPDDLRLDDPRHGDRAVAPALAALAPLKSGLADEPCRAAVRHVAEVGTPAAAASPLLRATLESDRCFPADIYPAARAALTAFADGRGSSRART</sequence>
<keyword evidence="2" id="KW-1185">Reference proteome</keyword>
<dbReference type="STRING" id="235985.SAMN05414137_107143"/>
<organism evidence="1 2">
    <name type="scientific">Streptacidiphilus jiangxiensis</name>
    <dbReference type="NCBI Taxonomy" id="235985"/>
    <lineage>
        <taxon>Bacteria</taxon>
        <taxon>Bacillati</taxon>
        <taxon>Actinomycetota</taxon>
        <taxon>Actinomycetes</taxon>
        <taxon>Kitasatosporales</taxon>
        <taxon>Streptomycetaceae</taxon>
        <taxon>Streptacidiphilus</taxon>
    </lineage>
</organism>
<proteinExistence type="predicted"/>
<dbReference type="EMBL" id="FOAZ01000007">
    <property type="protein sequence ID" value="SEL28816.1"/>
    <property type="molecule type" value="Genomic_DNA"/>
</dbReference>
<dbReference type="AlphaFoldDB" id="A0A1H7NZK3"/>
<accession>A0A1H7NZK3</accession>
<evidence type="ECO:0000313" key="1">
    <source>
        <dbReference type="EMBL" id="SEL28816.1"/>
    </source>
</evidence>
<protein>
    <submittedName>
        <fullName evidence="1">Uncharacterized protein</fullName>
    </submittedName>
</protein>
<dbReference type="RefSeq" id="WP_143094361.1">
    <property type="nucleotide sequence ID" value="NZ_BBPN01000003.1"/>
</dbReference>
<name>A0A1H7NZK3_STRJI</name>
<reference evidence="2" key="1">
    <citation type="submission" date="2016-10" db="EMBL/GenBank/DDBJ databases">
        <authorList>
            <person name="Varghese N."/>
        </authorList>
    </citation>
    <scope>NUCLEOTIDE SEQUENCE [LARGE SCALE GENOMIC DNA]</scope>
    <source>
        <strain evidence="2">DSM 45096 / BCRC 16803 / CGMCC 4.1857 / CIP 109030 / JCM 12277 / KCTC 19219 / NBRC 100920 / 33214</strain>
    </source>
</reference>
<evidence type="ECO:0000313" key="2">
    <source>
        <dbReference type="Proteomes" id="UP000183015"/>
    </source>
</evidence>
<dbReference type="Proteomes" id="UP000183015">
    <property type="component" value="Unassembled WGS sequence"/>
</dbReference>